<sequence length="58" mass="7007">MYMETVQKDLPVEFNMNVLMDQRVLNVKSSSATVYRYYEEGNFFFFVLFKTLYRCSRG</sequence>
<dbReference type="Proteomes" id="UP001176940">
    <property type="component" value="Unassembled WGS sequence"/>
</dbReference>
<dbReference type="InterPro" id="IPR009048">
    <property type="entry name" value="A-macroglobulin_rcpt-bd"/>
</dbReference>
<dbReference type="Pfam" id="PF07677">
    <property type="entry name" value="A2M_recep"/>
    <property type="match status" value="1"/>
</dbReference>
<evidence type="ECO:0000313" key="2">
    <source>
        <dbReference type="EMBL" id="CAJ0935151.1"/>
    </source>
</evidence>
<accession>A0ABN9LBS5</accession>
<dbReference type="EMBL" id="CAUEEQ010011104">
    <property type="protein sequence ID" value="CAJ0935151.1"/>
    <property type="molecule type" value="Genomic_DNA"/>
</dbReference>
<proteinExistence type="predicted"/>
<evidence type="ECO:0000313" key="3">
    <source>
        <dbReference type="Proteomes" id="UP001176940"/>
    </source>
</evidence>
<protein>
    <recommendedName>
        <fullName evidence="1">Alpha-macroglobulin receptor-binding domain-containing protein</fullName>
    </recommendedName>
</protein>
<gene>
    <name evidence="2" type="ORF">RIMI_LOCUS6244429</name>
</gene>
<evidence type="ECO:0000259" key="1">
    <source>
        <dbReference type="Pfam" id="PF07677"/>
    </source>
</evidence>
<keyword evidence="3" id="KW-1185">Reference proteome</keyword>
<feature type="non-terminal residue" evidence="2">
    <location>
        <position position="58"/>
    </location>
</feature>
<reference evidence="2" key="1">
    <citation type="submission" date="2023-07" db="EMBL/GenBank/DDBJ databases">
        <authorList>
            <person name="Stuckert A."/>
        </authorList>
    </citation>
    <scope>NUCLEOTIDE SEQUENCE</scope>
</reference>
<dbReference type="SUPFAM" id="SSF49410">
    <property type="entry name" value="Alpha-macroglobulin receptor domain"/>
    <property type="match status" value="1"/>
</dbReference>
<comment type="caution">
    <text evidence="2">The sequence shown here is derived from an EMBL/GenBank/DDBJ whole genome shotgun (WGS) entry which is preliminary data.</text>
</comment>
<organism evidence="2 3">
    <name type="scientific">Ranitomeya imitator</name>
    <name type="common">mimic poison frog</name>
    <dbReference type="NCBI Taxonomy" id="111125"/>
    <lineage>
        <taxon>Eukaryota</taxon>
        <taxon>Metazoa</taxon>
        <taxon>Chordata</taxon>
        <taxon>Craniata</taxon>
        <taxon>Vertebrata</taxon>
        <taxon>Euteleostomi</taxon>
        <taxon>Amphibia</taxon>
        <taxon>Batrachia</taxon>
        <taxon>Anura</taxon>
        <taxon>Neobatrachia</taxon>
        <taxon>Hyloidea</taxon>
        <taxon>Dendrobatidae</taxon>
        <taxon>Dendrobatinae</taxon>
        <taxon>Ranitomeya</taxon>
    </lineage>
</organism>
<feature type="domain" description="Alpha-macroglobulin receptor-binding" evidence="1">
    <location>
        <begin position="1"/>
        <end position="42"/>
    </location>
</feature>
<name>A0ABN9LBS5_9NEOB</name>
<dbReference type="InterPro" id="IPR036595">
    <property type="entry name" value="A-macroglobulin_rcpt-bd_sf"/>
</dbReference>